<dbReference type="Proteomes" id="UP000617555">
    <property type="component" value="Unassembled WGS sequence"/>
</dbReference>
<dbReference type="PROSITE" id="PS51194">
    <property type="entry name" value="HELICASE_CTER"/>
    <property type="match status" value="1"/>
</dbReference>
<reference evidence="6" key="1">
    <citation type="journal article" date="2019" name="Int. J. Syst. Evol. Microbiol.">
        <title>The Global Catalogue of Microorganisms (GCM) 10K type strain sequencing project: providing services to taxonomists for standard genome sequencing and annotation.</title>
        <authorList>
            <consortium name="The Broad Institute Genomics Platform"/>
            <consortium name="The Broad Institute Genome Sequencing Center for Infectious Disease"/>
            <person name="Wu L."/>
            <person name="Ma J."/>
        </authorList>
    </citation>
    <scope>NUCLEOTIDE SEQUENCE [LARGE SCALE GENOMIC DNA]</scope>
    <source>
        <strain evidence="6">CGMCC 1.15339</strain>
    </source>
</reference>
<keyword evidence="1" id="KW-0378">Hydrolase</keyword>
<keyword evidence="2" id="KW-0347">Helicase</keyword>
<dbReference type="PANTHER" id="PTHR45766">
    <property type="entry name" value="DNA ANNEALING HELICASE AND ENDONUCLEASE ZRANB3 FAMILY MEMBER"/>
    <property type="match status" value="1"/>
</dbReference>
<name>A0ABQ1JP17_9GAMM</name>
<evidence type="ECO:0000313" key="5">
    <source>
        <dbReference type="EMBL" id="GGB73939.1"/>
    </source>
</evidence>
<gene>
    <name evidence="5" type="ORF">GCM10011607_37970</name>
</gene>
<organism evidence="5 6">
    <name type="scientific">Shewanella inventionis</name>
    <dbReference type="NCBI Taxonomy" id="1738770"/>
    <lineage>
        <taxon>Bacteria</taxon>
        <taxon>Pseudomonadati</taxon>
        <taxon>Pseudomonadota</taxon>
        <taxon>Gammaproteobacteria</taxon>
        <taxon>Alteromonadales</taxon>
        <taxon>Shewanellaceae</taxon>
        <taxon>Shewanella</taxon>
    </lineage>
</organism>
<keyword evidence="6" id="KW-1185">Reference proteome</keyword>
<feature type="domain" description="Helicase C-terminal" evidence="4">
    <location>
        <begin position="558"/>
        <end position="713"/>
    </location>
</feature>
<evidence type="ECO:0008006" key="7">
    <source>
        <dbReference type="Google" id="ProtNLM"/>
    </source>
</evidence>
<dbReference type="SUPFAM" id="SSF52540">
    <property type="entry name" value="P-loop containing nucleoside triphosphate hydrolases"/>
    <property type="match status" value="2"/>
</dbReference>
<evidence type="ECO:0000313" key="6">
    <source>
        <dbReference type="Proteomes" id="UP000617555"/>
    </source>
</evidence>
<keyword evidence="2" id="KW-0547">Nucleotide-binding</keyword>
<protein>
    <recommendedName>
        <fullName evidence="7">Helicase SNF2</fullName>
    </recommendedName>
</protein>
<feature type="domain" description="Helicase ATP-binding" evidence="3">
    <location>
        <begin position="180"/>
        <end position="336"/>
    </location>
</feature>
<dbReference type="InterPro" id="IPR027417">
    <property type="entry name" value="P-loop_NTPase"/>
</dbReference>
<dbReference type="SMART" id="SM00487">
    <property type="entry name" value="DEXDc"/>
    <property type="match status" value="1"/>
</dbReference>
<dbReference type="EMBL" id="BMII01000043">
    <property type="protein sequence ID" value="GGB73939.1"/>
    <property type="molecule type" value="Genomic_DNA"/>
</dbReference>
<dbReference type="InterPro" id="IPR000330">
    <property type="entry name" value="SNF2_N"/>
</dbReference>
<dbReference type="InterPro" id="IPR001650">
    <property type="entry name" value="Helicase_C-like"/>
</dbReference>
<dbReference type="Pfam" id="PF00271">
    <property type="entry name" value="Helicase_C"/>
    <property type="match status" value="1"/>
</dbReference>
<evidence type="ECO:0000256" key="2">
    <source>
        <dbReference type="ARBA" id="ARBA00022806"/>
    </source>
</evidence>
<dbReference type="InterPro" id="IPR014001">
    <property type="entry name" value="Helicase_ATP-bd"/>
</dbReference>
<dbReference type="Gene3D" id="3.40.50.300">
    <property type="entry name" value="P-loop containing nucleotide triphosphate hydrolases"/>
    <property type="match status" value="1"/>
</dbReference>
<dbReference type="PANTHER" id="PTHR45766:SF6">
    <property type="entry name" value="SWI_SNF-RELATED MATRIX-ASSOCIATED ACTIN-DEPENDENT REGULATOR OF CHROMATIN SUBFAMILY A-LIKE PROTEIN 1"/>
    <property type="match status" value="1"/>
</dbReference>
<dbReference type="NCBIfam" id="NF041062">
    <property type="entry name" value="DpdE"/>
    <property type="match status" value="1"/>
</dbReference>
<dbReference type="Gene3D" id="3.40.50.10810">
    <property type="entry name" value="Tandem AAA-ATPase domain"/>
    <property type="match status" value="1"/>
</dbReference>
<keyword evidence="2" id="KW-0067">ATP-binding</keyword>
<evidence type="ECO:0000256" key="1">
    <source>
        <dbReference type="ARBA" id="ARBA00022801"/>
    </source>
</evidence>
<sequence length="1037" mass="116639">MIDIMSELFVGALVVTSNVFKGIGKVKSIDSNSMTASVGFFCSPLTPYANVIDVALCDLKAVTSLGVRAEVFVQFPNSQTWKIGHYDGERPGRQALVTFSSNLRDVFDFSELFVPNAHPENEYNPYAYLKGQATSSPYICGALSAFYQAYYEQRRSCRSISSLISSSVELEKHQLAVVYEVLKDAEKKYLLCDEVGLGKTIEAGFIIRQHVLERGHDSRVLILVPSSLVGQWQTELSTRFHLGDLLNTNPDNIEPKIHICSFTEALMYSDVPSMVVVDEAHQISSFPFSGRFKETTQFGAIAELSHQAEITLLLTGTPMAGHKSAYFALLHLLNHQHFPLNDKAIETFNQTLPQQGRFREIYRLFKPENDDGLIDSALDDLESFDLKDDDLYQLSVVLRPLVDMFAEEVDSVARDRAIKALADHLGRKYLYDYKMLRNSRATGFETTQRGEIETLFPGLNPAELINWCAPEEGAYLDELFEQYRSEAIFDHGSFLTLSVSDFKQWSEALLTSPLCFAGKIRAYLAKNELSEIEVEHWLHMLAQADDEQVQKNAALSKAVDEWLTANEDGKAVIFCGEKQTADNVFEYLSAQLNVAVEKHGNKEAIEFNSDDQIRVLVCDEKGEDGLNLQGKKRLSVHYSMPLLLSRLEQRNGRLNRYSALSTGVSPIDTFILAPERDTFYSKWIEVLKEGVGCFEYYRANIQDEIDQKLEQQIWPDIREKGYAALEYAIGDLQICTKEIYRNREIIAKLATVDLDAEKAAKILIQLRESDEVFEESNALSKWITEGILFDRQKEGEDLYRFRFQSGRTKLRSSTLLSKCIVGIDFESSSYIAPVTRALSFSRRRCVENGSYPLRYGQPFVDAIADVSKSSPFGNSSAIIRQIGGNIEPKLFFIPQWLVEAESLSKSEQIALDSVAPPTVTSAVYTETGQVETTPIINTLITSPYSKRGTRMYHGEQPVNYKDTNITISGEQELVDIWALIEKQIDKTRFNAALDAAYESSKTDAVQAFYEGAELTENISAKATLLTIKYVLLIGGLS</sequence>
<dbReference type="PROSITE" id="PS51192">
    <property type="entry name" value="HELICASE_ATP_BIND_1"/>
    <property type="match status" value="1"/>
</dbReference>
<evidence type="ECO:0000259" key="3">
    <source>
        <dbReference type="PROSITE" id="PS51192"/>
    </source>
</evidence>
<accession>A0ABQ1JP17</accession>
<comment type="caution">
    <text evidence="5">The sequence shown here is derived from an EMBL/GenBank/DDBJ whole genome shotgun (WGS) entry which is preliminary data.</text>
</comment>
<proteinExistence type="predicted"/>
<dbReference type="InterPro" id="IPR038718">
    <property type="entry name" value="SNF2-like_sf"/>
</dbReference>
<dbReference type="Pfam" id="PF00176">
    <property type="entry name" value="SNF2-rel_dom"/>
    <property type="match status" value="1"/>
</dbReference>
<evidence type="ECO:0000259" key="4">
    <source>
        <dbReference type="PROSITE" id="PS51194"/>
    </source>
</evidence>